<accession>A0A9N7TW99</accession>
<dbReference type="GO" id="GO:0046332">
    <property type="term" value="F:SMAD binding"/>
    <property type="evidence" value="ECO:0007669"/>
    <property type="project" value="TreeGrafter"/>
</dbReference>
<keyword evidence="8" id="KW-1185">Reference proteome</keyword>
<keyword evidence="1" id="KW-0723">Serine/threonine-protein kinase</keyword>
<sequence>MLKVISGLDADLTNMVKFHEEFQHLDQTCLVFERLDMSLYDLLEQREWEHRPLHEIRPVSKQLLVALDALKGLGVLHTDIKSDNVMFVNRKAQPFRVKLIDFGSVMMASQVQLGMEIQPFGYMAPEISLGLPFSEAVDLWGVGLDARRNLAPPTTFEVGKFSLASLRWGETMPGPIKLSGRALYDDGQMINSNVINHLTKERLGPRT</sequence>
<dbReference type="GO" id="GO:0003714">
    <property type="term" value="F:transcription corepressor activity"/>
    <property type="evidence" value="ECO:0007669"/>
    <property type="project" value="TreeGrafter"/>
</dbReference>
<dbReference type="GO" id="GO:0007224">
    <property type="term" value="P:smoothened signaling pathway"/>
    <property type="evidence" value="ECO:0007669"/>
    <property type="project" value="TreeGrafter"/>
</dbReference>
<evidence type="ECO:0000256" key="3">
    <source>
        <dbReference type="ARBA" id="ARBA00022741"/>
    </source>
</evidence>
<reference evidence="7" key="1">
    <citation type="submission" date="2020-03" db="EMBL/GenBank/DDBJ databases">
        <authorList>
            <person name="Weist P."/>
        </authorList>
    </citation>
    <scope>NUCLEOTIDE SEQUENCE</scope>
</reference>
<dbReference type="GO" id="GO:0004674">
    <property type="term" value="F:protein serine/threonine kinase activity"/>
    <property type="evidence" value="ECO:0007669"/>
    <property type="project" value="UniProtKB-KW"/>
</dbReference>
<dbReference type="InterPro" id="IPR000719">
    <property type="entry name" value="Prot_kinase_dom"/>
</dbReference>
<dbReference type="PANTHER" id="PTHR24058:SF53">
    <property type="entry name" value="HOMEODOMAIN-INTERACTING PROTEIN KINASE 2"/>
    <property type="match status" value="1"/>
</dbReference>
<dbReference type="Pfam" id="PF00069">
    <property type="entry name" value="Pkinase"/>
    <property type="match status" value="1"/>
</dbReference>
<feature type="domain" description="Protein kinase" evidence="6">
    <location>
        <begin position="1"/>
        <end position="207"/>
    </location>
</feature>
<dbReference type="PROSITE" id="PS00108">
    <property type="entry name" value="PROTEIN_KINASE_ST"/>
    <property type="match status" value="1"/>
</dbReference>
<dbReference type="GO" id="GO:0016605">
    <property type="term" value="C:PML body"/>
    <property type="evidence" value="ECO:0007669"/>
    <property type="project" value="TreeGrafter"/>
</dbReference>
<evidence type="ECO:0000259" key="6">
    <source>
        <dbReference type="PROSITE" id="PS50011"/>
    </source>
</evidence>
<dbReference type="InterPro" id="IPR011009">
    <property type="entry name" value="Kinase-like_dom_sf"/>
</dbReference>
<dbReference type="Gene3D" id="1.10.510.10">
    <property type="entry name" value="Transferase(Phosphotransferase) domain 1"/>
    <property type="match status" value="1"/>
</dbReference>
<dbReference type="GO" id="GO:0005524">
    <property type="term" value="F:ATP binding"/>
    <property type="evidence" value="ECO:0007669"/>
    <property type="project" value="UniProtKB-KW"/>
</dbReference>
<dbReference type="EMBL" id="CADEAL010000446">
    <property type="protein sequence ID" value="CAB1420305.1"/>
    <property type="molecule type" value="Genomic_DNA"/>
</dbReference>
<dbReference type="GO" id="GO:0003713">
    <property type="term" value="F:transcription coactivator activity"/>
    <property type="evidence" value="ECO:0007669"/>
    <property type="project" value="TreeGrafter"/>
</dbReference>
<protein>
    <recommendedName>
        <fullName evidence="6">Protein kinase domain-containing protein</fullName>
    </recommendedName>
</protein>
<dbReference type="PROSITE" id="PS50011">
    <property type="entry name" value="PROTEIN_KINASE_DOM"/>
    <property type="match status" value="1"/>
</dbReference>
<dbReference type="GO" id="GO:0045944">
    <property type="term" value="P:positive regulation of transcription by RNA polymerase II"/>
    <property type="evidence" value="ECO:0007669"/>
    <property type="project" value="TreeGrafter"/>
</dbReference>
<dbReference type="AlphaFoldDB" id="A0A9N7TW99"/>
<evidence type="ECO:0000256" key="4">
    <source>
        <dbReference type="ARBA" id="ARBA00022777"/>
    </source>
</evidence>
<keyword evidence="2" id="KW-0808">Transferase</keyword>
<proteinExistence type="predicted"/>
<dbReference type="SMART" id="SM00220">
    <property type="entry name" value="S_TKc"/>
    <property type="match status" value="1"/>
</dbReference>
<dbReference type="GO" id="GO:0004713">
    <property type="term" value="F:protein tyrosine kinase activity"/>
    <property type="evidence" value="ECO:0007669"/>
    <property type="project" value="TreeGrafter"/>
</dbReference>
<dbReference type="GO" id="GO:0005737">
    <property type="term" value="C:cytoplasm"/>
    <property type="evidence" value="ECO:0007669"/>
    <property type="project" value="TreeGrafter"/>
</dbReference>
<dbReference type="InterPro" id="IPR008271">
    <property type="entry name" value="Ser/Thr_kinase_AS"/>
</dbReference>
<evidence type="ECO:0000256" key="1">
    <source>
        <dbReference type="ARBA" id="ARBA00022527"/>
    </source>
</evidence>
<keyword evidence="5" id="KW-0067">ATP-binding</keyword>
<keyword evidence="4" id="KW-0418">Kinase</keyword>
<dbReference type="SUPFAM" id="SSF56112">
    <property type="entry name" value="Protein kinase-like (PK-like)"/>
    <property type="match status" value="1"/>
</dbReference>
<dbReference type="PANTHER" id="PTHR24058">
    <property type="entry name" value="DUAL SPECIFICITY PROTEIN KINASE"/>
    <property type="match status" value="1"/>
</dbReference>
<evidence type="ECO:0000313" key="7">
    <source>
        <dbReference type="EMBL" id="CAB1420305.1"/>
    </source>
</evidence>
<gene>
    <name evidence="7" type="ORF">PLEPLA_LOCUS8180</name>
</gene>
<evidence type="ECO:0000256" key="5">
    <source>
        <dbReference type="ARBA" id="ARBA00022840"/>
    </source>
</evidence>
<comment type="caution">
    <text evidence="7">The sequence shown here is derived from an EMBL/GenBank/DDBJ whole genome shotgun (WGS) entry which is preliminary data.</text>
</comment>
<organism evidence="7 8">
    <name type="scientific">Pleuronectes platessa</name>
    <name type="common">European plaice</name>
    <dbReference type="NCBI Taxonomy" id="8262"/>
    <lineage>
        <taxon>Eukaryota</taxon>
        <taxon>Metazoa</taxon>
        <taxon>Chordata</taxon>
        <taxon>Craniata</taxon>
        <taxon>Vertebrata</taxon>
        <taxon>Euteleostomi</taxon>
        <taxon>Actinopterygii</taxon>
        <taxon>Neopterygii</taxon>
        <taxon>Teleostei</taxon>
        <taxon>Neoteleostei</taxon>
        <taxon>Acanthomorphata</taxon>
        <taxon>Carangaria</taxon>
        <taxon>Pleuronectiformes</taxon>
        <taxon>Pleuronectoidei</taxon>
        <taxon>Pleuronectidae</taxon>
        <taxon>Pleuronectes</taxon>
    </lineage>
</organism>
<dbReference type="GO" id="GO:0042771">
    <property type="term" value="P:intrinsic apoptotic signaling pathway in response to DNA damage by p53 class mediator"/>
    <property type="evidence" value="ECO:0007669"/>
    <property type="project" value="TreeGrafter"/>
</dbReference>
<name>A0A9N7TW99_PLEPL</name>
<evidence type="ECO:0000256" key="2">
    <source>
        <dbReference type="ARBA" id="ARBA00022679"/>
    </source>
</evidence>
<evidence type="ECO:0000313" key="8">
    <source>
        <dbReference type="Proteomes" id="UP001153269"/>
    </source>
</evidence>
<dbReference type="Proteomes" id="UP001153269">
    <property type="component" value="Unassembled WGS sequence"/>
</dbReference>
<dbReference type="InterPro" id="IPR050494">
    <property type="entry name" value="Ser_Thr_dual-spec_kinase"/>
</dbReference>
<keyword evidence="3" id="KW-0547">Nucleotide-binding</keyword>